<reference evidence="1 2" key="1">
    <citation type="submission" date="2023-03" db="EMBL/GenBank/DDBJ databases">
        <title>Draft assemblies of triclosan tolerant bacteria isolated from returned activated sludge.</title>
        <authorList>
            <person name="Van Hamelsveld S."/>
        </authorList>
    </citation>
    <scope>NUCLEOTIDE SEQUENCE [LARGE SCALE GENOMIC DNA]</scope>
    <source>
        <strain evidence="1 2">GW210010_S58</strain>
    </source>
</reference>
<keyword evidence="2" id="KW-1185">Reference proteome</keyword>
<evidence type="ECO:0000313" key="2">
    <source>
        <dbReference type="Proteomes" id="UP001216674"/>
    </source>
</evidence>
<dbReference type="RefSeq" id="WP_276266250.1">
    <property type="nucleotide sequence ID" value="NZ_JARJLM010000360.1"/>
</dbReference>
<dbReference type="InterPro" id="IPR018644">
    <property type="entry name" value="DUF2071"/>
</dbReference>
<gene>
    <name evidence="1" type="ORF">P3W85_21350</name>
</gene>
<sequence>MTQPRPQLIHNRFVHPRPGLPGRLLGRLVSSPRLLAARRALLSRLPFMVLQSEVERVVYLNWLVDAKAAARYVPPGVRLWQRDGKTLFTALTYAHRHFGPAAAGPLRRLYPSPLQSNWRFYVDELPGGMRADRIVLFVKNTLDSAIYALGSRLFSDALPSHLAARFVHRQQDDGAIRTEIVPGAGSAPALRSAVRPAAVRGLPAGFADCFDSWESAVAFLCLQDSAISQVEDAGRIAHAGIDLPIDLAAVQPLEAASDECDLPMLRELGAQHAQPFCFLVPAVPFRVLWERLL</sequence>
<accession>A0ABT6AT97</accession>
<proteinExistence type="predicted"/>
<organism evidence="1 2">
    <name type="scientific">Cupriavidus basilensis</name>
    <dbReference type="NCBI Taxonomy" id="68895"/>
    <lineage>
        <taxon>Bacteria</taxon>
        <taxon>Pseudomonadati</taxon>
        <taxon>Pseudomonadota</taxon>
        <taxon>Betaproteobacteria</taxon>
        <taxon>Burkholderiales</taxon>
        <taxon>Burkholderiaceae</taxon>
        <taxon>Cupriavidus</taxon>
    </lineage>
</organism>
<comment type="caution">
    <text evidence="1">The sequence shown here is derived from an EMBL/GenBank/DDBJ whole genome shotgun (WGS) entry which is preliminary data.</text>
</comment>
<dbReference type="EMBL" id="JARJLM010000360">
    <property type="protein sequence ID" value="MDF3835482.1"/>
    <property type="molecule type" value="Genomic_DNA"/>
</dbReference>
<name>A0ABT6AT97_9BURK</name>
<dbReference type="Proteomes" id="UP001216674">
    <property type="component" value="Unassembled WGS sequence"/>
</dbReference>
<evidence type="ECO:0000313" key="1">
    <source>
        <dbReference type="EMBL" id="MDF3835482.1"/>
    </source>
</evidence>
<dbReference type="Pfam" id="PF09844">
    <property type="entry name" value="DUF2071"/>
    <property type="match status" value="1"/>
</dbReference>
<protein>
    <submittedName>
        <fullName evidence="1">DUF2071 domain-containing protein</fullName>
    </submittedName>
</protein>